<evidence type="ECO:0000313" key="9">
    <source>
        <dbReference type="Proteomes" id="UP000606991"/>
    </source>
</evidence>
<dbReference type="PANTHER" id="PTHR18896">
    <property type="entry name" value="PHOSPHOLIPASE D"/>
    <property type="match status" value="1"/>
</dbReference>
<dbReference type="GO" id="GO:0009395">
    <property type="term" value="P:phospholipid catabolic process"/>
    <property type="evidence" value="ECO:0007669"/>
    <property type="project" value="TreeGrafter"/>
</dbReference>
<dbReference type="AlphaFoldDB" id="A0A2W5ZJY7"/>
<evidence type="ECO:0000256" key="4">
    <source>
        <dbReference type="ARBA" id="ARBA00023098"/>
    </source>
</evidence>
<keyword evidence="3" id="KW-0378">Hydrolase</keyword>
<dbReference type="Gene3D" id="3.30.870.10">
    <property type="entry name" value="Endonuclease Chain A"/>
    <property type="match status" value="2"/>
</dbReference>
<dbReference type="PANTHER" id="PTHR18896:SF76">
    <property type="entry name" value="PHOSPHOLIPASE"/>
    <property type="match status" value="1"/>
</dbReference>
<accession>A0A2W5ZJY7</accession>
<sequence length="468" mass="51093">MDLVGGVDRTVGDLIEGAERRHHGRRLGRIGWTRALEGRSAGWAGGSTAPRDGNRLEVCVDGAAALPEIAAAIRSARRSVHVAGWAISPEFAMEREPAVTTLRELLAEAAERVEVRVLVWAGAPLPLIHPTRAEARRALASLTRGTRIRGALDARNRPMHCHHEKLVIVDGATAFVGGIDLTYLGGDRFDGAPHGARDGLGWHDAAARLSGPAASDVAAHFAMRWEATTGEHLPSDDVPAAAGMSRVQVVRTVPERTYPALPDGDFSVLEAYVGALRRAHRLIYIENQFLWSAEIVRVLSRKLRRPPSDEFRLCVVLPLRPNTGNDDTRGQLDVLMEADRDQRLLVGTVGPPGRQYPRVYVHAKIAVVDDEWLTLGSANLNEHSLFNDTEMNVVTDDAGLARRVRERLWSEHLGEDCTGADPLAVIEERWRPLLNGNAPSSVQLRPLPSTSRRAARLLGPIKGLFVDG</sequence>
<dbReference type="InterPro" id="IPR025202">
    <property type="entry name" value="PLD-like_dom"/>
</dbReference>
<comment type="caution">
    <text evidence="7">The sequence shown here is derived from an EMBL/GenBank/DDBJ whole genome shotgun (WGS) entry which is preliminary data.</text>
</comment>
<dbReference type="EMBL" id="QHBU01000008">
    <property type="protein sequence ID" value="PZR84217.1"/>
    <property type="molecule type" value="Genomic_DNA"/>
</dbReference>
<reference evidence="7 8" key="1">
    <citation type="journal article" date="2017" name="Nature">
        <title>Atmospheric trace gases support primary production in Antarctic desert surface soil.</title>
        <authorList>
            <person name="Ji M."/>
            <person name="Greening C."/>
            <person name="Vanwonterghem I."/>
            <person name="Carere C.R."/>
            <person name="Bay S.K."/>
            <person name="Steen J.A."/>
            <person name="Montgomery K."/>
            <person name="Lines T."/>
            <person name="Beardall J."/>
            <person name="van Dorst J."/>
            <person name="Snape I."/>
            <person name="Stott M.B."/>
            <person name="Hugenholtz P."/>
            <person name="Ferrari B.C."/>
        </authorList>
    </citation>
    <scope>NUCLEOTIDE SEQUENCE [LARGE SCALE GENOMIC DNA]</scope>
    <source>
        <strain evidence="7">RRmetagenome_bin12</strain>
    </source>
</reference>
<evidence type="ECO:0000256" key="2">
    <source>
        <dbReference type="ARBA" id="ARBA00022737"/>
    </source>
</evidence>
<dbReference type="Proteomes" id="UP000606991">
    <property type="component" value="Unassembled WGS sequence"/>
</dbReference>
<feature type="domain" description="PLD phosphodiesterase" evidence="5">
    <location>
        <begin position="357"/>
        <end position="384"/>
    </location>
</feature>
<evidence type="ECO:0000256" key="1">
    <source>
        <dbReference type="ARBA" id="ARBA00000798"/>
    </source>
</evidence>
<dbReference type="InterPro" id="IPR001736">
    <property type="entry name" value="PLipase_D/transphosphatidylase"/>
</dbReference>
<reference evidence="7" key="2">
    <citation type="submission" date="2018-05" db="EMBL/GenBank/DDBJ databases">
        <authorList>
            <person name="Ferrari B."/>
        </authorList>
    </citation>
    <scope>NUCLEOTIDE SEQUENCE</scope>
    <source>
        <strain evidence="7">RRmetagenome_bin12</strain>
    </source>
</reference>
<evidence type="ECO:0000256" key="3">
    <source>
        <dbReference type="ARBA" id="ARBA00022801"/>
    </source>
</evidence>
<protein>
    <submittedName>
        <fullName evidence="6">Phosphatidylserine/phosphatidylglycerophosphate/ cardiolipin synthase family protein</fullName>
    </submittedName>
    <submittedName>
        <fullName evidence="7">Phospholipase</fullName>
    </submittedName>
</protein>
<name>A0A2W5ZJY7_9BACT</name>
<proteinExistence type="predicted"/>
<evidence type="ECO:0000313" key="6">
    <source>
        <dbReference type="EMBL" id="MBJ7596440.1"/>
    </source>
</evidence>
<dbReference type="Pfam" id="PF00614">
    <property type="entry name" value="PLDc"/>
    <property type="match status" value="1"/>
</dbReference>
<dbReference type="RefSeq" id="WP_337314480.1">
    <property type="nucleotide sequence ID" value="NZ_JAEKNS010000163.1"/>
</dbReference>
<evidence type="ECO:0000259" key="5">
    <source>
        <dbReference type="PROSITE" id="PS50035"/>
    </source>
</evidence>
<dbReference type="Proteomes" id="UP000248724">
    <property type="component" value="Unassembled WGS sequence"/>
</dbReference>
<dbReference type="PROSITE" id="PS50035">
    <property type="entry name" value="PLD"/>
    <property type="match status" value="2"/>
</dbReference>
<reference evidence="6 9" key="3">
    <citation type="submission" date="2020-10" db="EMBL/GenBank/DDBJ databases">
        <title>Ca. Dormibacterota MAGs.</title>
        <authorList>
            <person name="Montgomery K."/>
        </authorList>
    </citation>
    <scope>NUCLEOTIDE SEQUENCE [LARGE SCALE GENOMIC DNA]</scope>
    <source>
        <strain evidence="6">SC8812_S17_18</strain>
    </source>
</reference>
<evidence type="ECO:0000313" key="8">
    <source>
        <dbReference type="Proteomes" id="UP000248724"/>
    </source>
</evidence>
<dbReference type="Pfam" id="PF13091">
    <property type="entry name" value="PLDc_2"/>
    <property type="match status" value="1"/>
</dbReference>
<dbReference type="SMART" id="SM00155">
    <property type="entry name" value="PLDc"/>
    <property type="match status" value="2"/>
</dbReference>
<evidence type="ECO:0000313" key="7">
    <source>
        <dbReference type="EMBL" id="PZR84217.1"/>
    </source>
</evidence>
<dbReference type="GO" id="GO:0004630">
    <property type="term" value="F:phospholipase D activity"/>
    <property type="evidence" value="ECO:0007669"/>
    <property type="project" value="UniProtKB-EC"/>
</dbReference>
<organism evidence="7 8">
    <name type="scientific">Candidatus Aeolococcus gillhamiae</name>
    <dbReference type="NCBI Taxonomy" id="3127015"/>
    <lineage>
        <taxon>Bacteria</taxon>
        <taxon>Bacillati</taxon>
        <taxon>Candidatus Dormiibacterota</taxon>
        <taxon>Candidatus Dormibacteria</taxon>
        <taxon>Candidatus Aeolococcales</taxon>
        <taxon>Candidatus Aeolococcaceae</taxon>
        <taxon>Candidatus Aeolococcus</taxon>
    </lineage>
</organism>
<keyword evidence="2" id="KW-0677">Repeat</keyword>
<accession>A0A934K0T0</accession>
<dbReference type="CDD" id="cd09105">
    <property type="entry name" value="PLDc_vPLD1_2_like_2"/>
    <property type="match status" value="1"/>
</dbReference>
<dbReference type="InterPro" id="IPR015679">
    <property type="entry name" value="PLipase_D_fam"/>
</dbReference>
<gene>
    <name evidence="7" type="ORF">DLM65_00380</name>
    <name evidence="6" type="ORF">JF886_16560</name>
</gene>
<keyword evidence="4" id="KW-0443">Lipid metabolism</keyword>
<feature type="domain" description="PLD phosphodiesterase" evidence="5">
    <location>
        <begin position="162"/>
        <end position="185"/>
    </location>
</feature>
<dbReference type="EMBL" id="JAEKNS010000163">
    <property type="protein sequence ID" value="MBJ7596440.1"/>
    <property type="molecule type" value="Genomic_DNA"/>
</dbReference>
<dbReference type="SUPFAM" id="SSF56024">
    <property type="entry name" value="Phospholipase D/nuclease"/>
    <property type="match status" value="2"/>
</dbReference>
<comment type="catalytic activity">
    <reaction evidence="1">
        <text>a 1,2-diacyl-sn-glycero-3-phosphocholine + H2O = a 1,2-diacyl-sn-glycero-3-phosphate + choline + H(+)</text>
        <dbReference type="Rhea" id="RHEA:14445"/>
        <dbReference type="ChEBI" id="CHEBI:15354"/>
        <dbReference type="ChEBI" id="CHEBI:15377"/>
        <dbReference type="ChEBI" id="CHEBI:15378"/>
        <dbReference type="ChEBI" id="CHEBI:57643"/>
        <dbReference type="ChEBI" id="CHEBI:58608"/>
        <dbReference type="EC" id="3.1.4.4"/>
    </reaction>
</comment>